<dbReference type="Gene3D" id="1.10.10.60">
    <property type="entry name" value="Homeodomain-like"/>
    <property type="match status" value="1"/>
</dbReference>
<keyword evidence="3" id="KW-1185">Reference proteome</keyword>
<proteinExistence type="predicted"/>
<dbReference type="InterPro" id="IPR009057">
    <property type="entry name" value="Homeodomain-like_sf"/>
</dbReference>
<dbReference type="STRING" id="1867956.BJF95_07870"/>
<reference evidence="2 3" key="1">
    <citation type="submission" date="2016-09" db="EMBL/GenBank/DDBJ databases">
        <title>Rhizobium oryziradicis sp. nov., isolated from the root of rice.</title>
        <authorList>
            <person name="Zhao J."/>
            <person name="Zhang X."/>
        </authorList>
    </citation>
    <scope>NUCLEOTIDE SEQUENCE [LARGE SCALE GENOMIC DNA]</scope>
    <source>
        <strain evidence="2 3">N19</strain>
    </source>
</reference>
<dbReference type="InterPro" id="IPR015126">
    <property type="entry name" value="Mu_I-gamma"/>
</dbReference>
<dbReference type="SUPFAM" id="SSF46689">
    <property type="entry name" value="Homeodomain-like"/>
    <property type="match status" value="1"/>
</dbReference>
<organism evidence="2 3">
    <name type="scientific">Rhizobium oryziradicis</name>
    <dbReference type="NCBI Taxonomy" id="1867956"/>
    <lineage>
        <taxon>Bacteria</taxon>
        <taxon>Pseudomonadati</taxon>
        <taxon>Pseudomonadota</taxon>
        <taxon>Alphaproteobacteria</taxon>
        <taxon>Hyphomicrobiales</taxon>
        <taxon>Rhizobiaceae</taxon>
        <taxon>Rhizobium/Agrobacterium group</taxon>
        <taxon>Rhizobium</taxon>
    </lineage>
</organism>
<dbReference type="AlphaFoldDB" id="A0A1Q8ZQV4"/>
<comment type="caution">
    <text evidence="2">The sequence shown here is derived from an EMBL/GenBank/DDBJ whole genome shotgun (WGS) entry which is preliminary data.</text>
</comment>
<dbReference type="Pfam" id="PF09039">
    <property type="entry name" value="HTH_Tnp_Mu_2"/>
    <property type="match status" value="1"/>
</dbReference>
<dbReference type="Proteomes" id="UP000186894">
    <property type="component" value="Unassembled WGS sequence"/>
</dbReference>
<feature type="domain" description="Mu DNA binding I gamma subdomain" evidence="1">
    <location>
        <begin position="44"/>
        <end position="87"/>
    </location>
</feature>
<dbReference type="EMBL" id="MKIM01000027">
    <property type="protein sequence ID" value="OLP44437.1"/>
    <property type="molecule type" value="Genomic_DNA"/>
</dbReference>
<gene>
    <name evidence="2" type="ORF">BJF95_07870</name>
</gene>
<evidence type="ECO:0000313" key="3">
    <source>
        <dbReference type="Proteomes" id="UP000186894"/>
    </source>
</evidence>
<sequence>MNVLCRVEELAAHKGVSRVAAIAIAPADAGVQKSAYYDWKALTNGLDREDWLAALAPSFSPAVDGVVPDMADIHPDAWMFLKSDYRSTGTDLQIRGALNRLLSVFKGSSKRV</sequence>
<name>A0A1Q8ZQV4_9HYPH</name>
<evidence type="ECO:0000313" key="2">
    <source>
        <dbReference type="EMBL" id="OLP44437.1"/>
    </source>
</evidence>
<evidence type="ECO:0000259" key="1">
    <source>
        <dbReference type="Pfam" id="PF09039"/>
    </source>
</evidence>
<protein>
    <recommendedName>
        <fullName evidence="1">Mu DNA binding I gamma subdomain domain-containing protein</fullName>
    </recommendedName>
</protein>
<accession>A0A1Q8ZQV4</accession>